<keyword evidence="3" id="KW-0732">Signal</keyword>
<accession>A0AAW0XE56</accession>
<feature type="non-terminal residue" evidence="5">
    <location>
        <position position="280"/>
    </location>
</feature>
<gene>
    <name evidence="5" type="ORF">OTU49_004152</name>
</gene>
<protein>
    <recommendedName>
        <fullName evidence="4">Fibronectin type-II domain-containing protein</fullName>
    </recommendedName>
</protein>
<dbReference type="Proteomes" id="UP001445076">
    <property type="component" value="Unassembled WGS sequence"/>
</dbReference>
<dbReference type="EMBL" id="JARKIK010000040">
    <property type="protein sequence ID" value="KAK8738303.1"/>
    <property type="molecule type" value="Genomic_DNA"/>
</dbReference>
<sequence length="280" mass="31349">MSSQAHHQLLLLLLFLLLSSEGRKGAVASLECIEEVSQVVSNPPEQAQQTAWDTFLQGGVLVGCPGAQVNLTCPAHSFFFFGAQHQPTEWVTLTCSLGYWTLTWPKVNQSEHLLNGCYQESNCSWEYTWKQKVNMTLGAEVELWLRSPDDYNITRLLGVSNLSLNGTIIVEGTTNQTMNMTCSDPTALFWLPSSTASVIAFTCQAYGYWMHSRGLCFQACKTKMRNVVCRFPFLYEGQEYSRCTAVSRRADQAGDDLVCGIVYNVTQNWQLKACDMDNTS</sequence>
<dbReference type="SUPFAM" id="SSF57440">
    <property type="entry name" value="Kringle-like"/>
    <property type="match status" value="1"/>
</dbReference>
<dbReference type="Gene3D" id="2.10.10.10">
    <property type="entry name" value="Fibronectin, type II, collagen-binding"/>
    <property type="match status" value="1"/>
</dbReference>
<evidence type="ECO:0000259" key="4">
    <source>
        <dbReference type="Pfam" id="PF00040"/>
    </source>
</evidence>
<evidence type="ECO:0000313" key="5">
    <source>
        <dbReference type="EMBL" id="KAK8738303.1"/>
    </source>
</evidence>
<dbReference type="InterPro" id="IPR036943">
    <property type="entry name" value="FN_type2_sf"/>
</dbReference>
<evidence type="ECO:0000256" key="3">
    <source>
        <dbReference type="SAM" id="SignalP"/>
    </source>
</evidence>
<keyword evidence="1" id="KW-0677">Repeat</keyword>
<reference evidence="5 6" key="1">
    <citation type="journal article" date="2024" name="BMC Genomics">
        <title>Genome assembly of redclaw crayfish (Cherax quadricarinatus) provides insights into its immune adaptation and hypoxia tolerance.</title>
        <authorList>
            <person name="Liu Z."/>
            <person name="Zheng J."/>
            <person name="Li H."/>
            <person name="Fang K."/>
            <person name="Wang S."/>
            <person name="He J."/>
            <person name="Zhou D."/>
            <person name="Weng S."/>
            <person name="Chi M."/>
            <person name="Gu Z."/>
            <person name="He J."/>
            <person name="Li F."/>
            <person name="Wang M."/>
        </authorList>
    </citation>
    <scope>NUCLEOTIDE SEQUENCE [LARGE SCALE GENOMIC DNA]</scope>
    <source>
        <strain evidence="5">ZL_2023a</strain>
    </source>
</reference>
<feature type="domain" description="Fibronectin type-II" evidence="4">
    <location>
        <begin position="229"/>
        <end position="251"/>
    </location>
</feature>
<dbReference type="Pfam" id="PF00040">
    <property type="entry name" value="fn2"/>
    <property type="match status" value="1"/>
</dbReference>
<keyword evidence="6" id="KW-1185">Reference proteome</keyword>
<proteinExistence type="predicted"/>
<dbReference type="InterPro" id="IPR013806">
    <property type="entry name" value="Kringle-like"/>
</dbReference>
<organism evidence="5 6">
    <name type="scientific">Cherax quadricarinatus</name>
    <name type="common">Australian red claw crayfish</name>
    <dbReference type="NCBI Taxonomy" id="27406"/>
    <lineage>
        <taxon>Eukaryota</taxon>
        <taxon>Metazoa</taxon>
        <taxon>Ecdysozoa</taxon>
        <taxon>Arthropoda</taxon>
        <taxon>Crustacea</taxon>
        <taxon>Multicrustacea</taxon>
        <taxon>Malacostraca</taxon>
        <taxon>Eumalacostraca</taxon>
        <taxon>Eucarida</taxon>
        <taxon>Decapoda</taxon>
        <taxon>Pleocyemata</taxon>
        <taxon>Astacidea</taxon>
        <taxon>Parastacoidea</taxon>
        <taxon>Parastacidae</taxon>
        <taxon>Cherax</taxon>
    </lineage>
</organism>
<comment type="caution">
    <text evidence="5">The sequence shown here is derived from an EMBL/GenBank/DDBJ whole genome shotgun (WGS) entry which is preliminary data.</text>
</comment>
<evidence type="ECO:0000256" key="1">
    <source>
        <dbReference type="ARBA" id="ARBA00022737"/>
    </source>
</evidence>
<dbReference type="InterPro" id="IPR000562">
    <property type="entry name" value="FN_type2_dom"/>
</dbReference>
<feature type="signal peptide" evidence="3">
    <location>
        <begin position="1"/>
        <end position="22"/>
    </location>
</feature>
<feature type="chain" id="PRO_5043956987" description="Fibronectin type-II domain-containing protein" evidence="3">
    <location>
        <begin position="23"/>
        <end position="280"/>
    </location>
</feature>
<evidence type="ECO:0000313" key="6">
    <source>
        <dbReference type="Proteomes" id="UP001445076"/>
    </source>
</evidence>
<keyword evidence="2" id="KW-1015">Disulfide bond</keyword>
<dbReference type="AlphaFoldDB" id="A0AAW0XE56"/>
<name>A0AAW0XE56_CHEQU</name>
<evidence type="ECO:0000256" key="2">
    <source>
        <dbReference type="ARBA" id="ARBA00023157"/>
    </source>
</evidence>